<dbReference type="STRING" id="1156395.DBT_0130"/>
<organism evidence="1 2">
    <name type="scientific">Dissulfuribacter thermophilus</name>
    <dbReference type="NCBI Taxonomy" id="1156395"/>
    <lineage>
        <taxon>Bacteria</taxon>
        <taxon>Pseudomonadati</taxon>
        <taxon>Thermodesulfobacteriota</taxon>
        <taxon>Dissulfuribacteria</taxon>
        <taxon>Dissulfuribacterales</taxon>
        <taxon>Dissulfuribacteraceae</taxon>
        <taxon>Dissulfuribacter</taxon>
    </lineage>
</organism>
<protein>
    <submittedName>
        <fullName evidence="1">Uncharacterized protein</fullName>
    </submittedName>
</protein>
<name>A0A1B9F8V0_9BACT</name>
<keyword evidence="2" id="KW-1185">Reference proteome</keyword>
<accession>A0A1B9F8V0</accession>
<reference evidence="1 2" key="1">
    <citation type="submission" date="2016-06" db="EMBL/GenBank/DDBJ databases">
        <title>Respiratory ammonification of nitrate coupled to the oxidation of elemental sulfur in deep-sea autotrophic thermophilic bacteria.</title>
        <authorList>
            <person name="Slobodkina G.B."/>
            <person name="Mardanov A.V."/>
            <person name="Ravin N.V."/>
            <person name="Frolova A.A."/>
            <person name="Viryasiv M.B."/>
            <person name="Chernyh N.A."/>
            <person name="Bonch-Osmolovskaya E.A."/>
            <person name="Slobodkin A.I."/>
        </authorList>
    </citation>
    <scope>NUCLEOTIDE SEQUENCE [LARGE SCALE GENOMIC DNA]</scope>
    <source>
        <strain evidence="1 2">S69</strain>
    </source>
</reference>
<sequence length="51" mass="5997">MEKSYLTLSSPQKSDMKTLLLVKKIFLDPIRQYDQHCPINGHATLLEFKLY</sequence>
<proteinExistence type="predicted"/>
<gene>
    <name evidence="1" type="ORF">DBT_0130</name>
</gene>
<dbReference type="Proteomes" id="UP000093080">
    <property type="component" value="Unassembled WGS sequence"/>
</dbReference>
<evidence type="ECO:0000313" key="2">
    <source>
        <dbReference type="Proteomes" id="UP000093080"/>
    </source>
</evidence>
<comment type="caution">
    <text evidence="1">The sequence shown here is derived from an EMBL/GenBank/DDBJ whole genome shotgun (WGS) entry which is preliminary data.</text>
</comment>
<dbReference type="EMBL" id="MAGO01000001">
    <property type="protein sequence ID" value="OCC16313.1"/>
    <property type="molecule type" value="Genomic_DNA"/>
</dbReference>
<evidence type="ECO:0000313" key="1">
    <source>
        <dbReference type="EMBL" id="OCC16313.1"/>
    </source>
</evidence>
<dbReference type="AlphaFoldDB" id="A0A1B9F8V0"/>